<evidence type="ECO:0000256" key="1">
    <source>
        <dbReference type="ARBA" id="ARBA00007406"/>
    </source>
</evidence>
<dbReference type="InterPro" id="IPR020828">
    <property type="entry name" value="GlycerAld_3-P_DH_NAD(P)-bd"/>
</dbReference>
<comment type="caution">
    <text evidence="10">The sequence shown here is derived from an EMBL/GenBank/DDBJ whole genome shotgun (WGS) entry which is preliminary data.</text>
</comment>
<dbReference type="CDD" id="cd05214">
    <property type="entry name" value="GAPDH_I_N"/>
    <property type="match status" value="1"/>
</dbReference>
<dbReference type="CDD" id="cd18126">
    <property type="entry name" value="GAPDH_I_C"/>
    <property type="match status" value="1"/>
</dbReference>
<keyword evidence="6" id="KW-0547">Nucleotide-binding</keyword>
<dbReference type="GO" id="GO:0050661">
    <property type="term" value="F:NADP binding"/>
    <property type="evidence" value="ECO:0007669"/>
    <property type="project" value="InterPro"/>
</dbReference>
<dbReference type="InterPro" id="IPR020829">
    <property type="entry name" value="GlycerAld_3-P_DH_cat"/>
</dbReference>
<gene>
    <name evidence="10" type="ORF">GGQ59_001711</name>
</gene>
<protein>
    <submittedName>
        <fullName evidence="10">Glyceraldehyde 3-phosphate dehydrogenase</fullName>
        <ecNumber evidence="10">1.2.1.12</ecNumber>
    </submittedName>
</protein>
<dbReference type="SMART" id="SM00846">
    <property type="entry name" value="Gp_dh_N"/>
    <property type="match status" value="1"/>
</dbReference>
<feature type="site" description="Activates thiol group during catalysis" evidence="7">
    <location>
        <position position="182"/>
    </location>
</feature>
<dbReference type="Pfam" id="PF02800">
    <property type="entry name" value="Gp_dh_C"/>
    <property type="match status" value="1"/>
</dbReference>
<dbReference type="SUPFAM" id="SSF51735">
    <property type="entry name" value="NAD(P)-binding Rossmann-fold domains"/>
    <property type="match status" value="1"/>
</dbReference>
<dbReference type="FunFam" id="3.30.360.10:FF:000002">
    <property type="entry name" value="Glyceraldehyde-3-phosphate dehydrogenase"/>
    <property type="match status" value="1"/>
</dbReference>
<evidence type="ECO:0000256" key="7">
    <source>
        <dbReference type="PIRSR" id="PIRSR000149-4"/>
    </source>
</evidence>
<evidence type="ECO:0000256" key="8">
    <source>
        <dbReference type="RuleBase" id="RU000397"/>
    </source>
</evidence>
<evidence type="ECO:0000256" key="6">
    <source>
        <dbReference type="PIRSR" id="PIRSR000149-3"/>
    </source>
</evidence>
<dbReference type="InterPro" id="IPR020831">
    <property type="entry name" value="GlycerAld/Erythrose_P_DH"/>
</dbReference>
<feature type="domain" description="Glyceraldehyde 3-phosphate dehydrogenase NAD(P) binding" evidence="9">
    <location>
        <begin position="3"/>
        <end position="155"/>
    </location>
</feature>
<dbReference type="InterPro" id="IPR006424">
    <property type="entry name" value="Glyceraldehyde-3-P_DH_1"/>
</dbReference>
<evidence type="ECO:0000256" key="4">
    <source>
        <dbReference type="PIRSR" id="PIRSR000149-1"/>
    </source>
</evidence>
<dbReference type="PIRSF" id="PIRSF000149">
    <property type="entry name" value="GAP_DH"/>
    <property type="match status" value="1"/>
</dbReference>
<evidence type="ECO:0000259" key="9">
    <source>
        <dbReference type="SMART" id="SM00846"/>
    </source>
</evidence>
<comment type="similarity">
    <text evidence="1 8">Belongs to the glyceraldehyde-3-phosphate dehydrogenase family.</text>
</comment>
<dbReference type="EMBL" id="JACHOB010000003">
    <property type="protein sequence ID" value="MBB4659186.1"/>
    <property type="molecule type" value="Genomic_DNA"/>
</dbReference>
<keyword evidence="11" id="KW-1185">Reference proteome</keyword>
<dbReference type="EC" id="1.2.1.12" evidence="10"/>
<proteinExistence type="inferred from homology"/>
<keyword evidence="6" id="KW-0520">NAD</keyword>
<dbReference type="PANTHER" id="PTHR43148">
    <property type="entry name" value="GLYCERALDEHYDE-3-PHOSPHATE DEHYDROGENASE 2"/>
    <property type="match status" value="1"/>
</dbReference>
<feature type="binding site" evidence="6">
    <location>
        <position position="36"/>
    </location>
    <ligand>
        <name>NAD(+)</name>
        <dbReference type="ChEBI" id="CHEBI:57540"/>
    </ligand>
</feature>
<dbReference type="AlphaFoldDB" id="A0A840I2F0"/>
<evidence type="ECO:0000313" key="10">
    <source>
        <dbReference type="EMBL" id="MBB4659186.1"/>
    </source>
</evidence>
<dbReference type="Proteomes" id="UP000563524">
    <property type="component" value="Unassembled WGS sequence"/>
</dbReference>
<evidence type="ECO:0000256" key="5">
    <source>
        <dbReference type="PIRSR" id="PIRSR000149-2"/>
    </source>
</evidence>
<dbReference type="NCBIfam" id="TIGR01534">
    <property type="entry name" value="GAPDH-I"/>
    <property type="match status" value="1"/>
</dbReference>
<dbReference type="RefSeq" id="WP_183817537.1">
    <property type="nucleotide sequence ID" value="NZ_JACHOB010000003.1"/>
</dbReference>
<evidence type="ECO:0000256" key="2">
    <source>
        <dbReference type="ARBA" id="ARBA00011881"/>
    </source>
</evidence>
<comment type="subunit">
    <text evidence="2">Homotetramer.</text>
</comment>
<dbReference type="PRINTS" id="PR00078">
    <property type="entry name" value="G3PDHDRGNASE"/>
</dbReference>
<dbReference type="SUPFAM" id="SSF55347">
    <property type="entry name" value="Glyceraldehyde-3-phosphate dehydrogenase-like, C-terminal domain"/>
    <property type="match status" value="1"/>
</dbReference>
<dbReference type="Gene3D" id="3.30.360.10">
    <property type="entry name" value="Dihydrodipicolinate Reductase, domain 2"/>
    <property type="match status" value="1"/>
</dbReference>
<feature type="active site" description="Nucleophile" evidence="4">
    <location>
        <position position="155"/>
    </location>
</feature>
<evidence type="ECO:0000256" key="3">
    <source>
        <dbReference type="ARBA" id="ARBA00023002"/>
    </source>
</evidence>
<accession>A0A840I2F0</accession>
<feature type="binding site" evidence="6">
    <location>
        <position position="122"/>
    </location>
    <ligand>
        <name>NAD(+)</name>
        <dbReference type="ChEBI" id="CHEBI:57540"/>
    </ligand>
</feature>
<feature type="binding site" evidence="6">
    <location>
        <position position="80"/>
    </location>
    <ligand>
        <name>NAD(+)</name>
        <dbReference type="ChEBI" id="CHEBI:57540"/>
    </ligand>
</feature>
<dbReference type="GO" id="GO:0004365">
    <property type="term" value="F:glyceraldehyde-3-phosphate dehydrogenase (NAD+) (phosphorylating) activity"/>
    <property type="evidence" value="ECO:0007669"/>
    <property type="project" value="UniProtKB-EC"/>
</dbReference>
<dbReference type="FunFam" id="3.40.50.720:FF:000001">
    <property type="entry name" value="Glyceraldehyde-3-phosphate dehydrogenase"/>
    <property type="match status" value="1"/>
</dbReference>
<feature type="binding site" evidence="6">
    <location>
        <position position="318"/>
    </location>
    <ligand>
        <name>NAD(+)</name>
        <dbReference type="ChEBI" id="CHEBI:57540"/>
    </ligand>
</feature>
<dbReference type="Gene3D" id="3.40.50.720">
    <property type="entry name" value="NAD(P)-binding Rossmann-like Domain"/>
    <property type="match status" value="1"/>
</dbReference>
<feature type="binding site" evidence="5">
    <location>
        <position position="185"/>
    </location>
    <ligand>
        <name>D-glyceraldehyde 3-phosphate</name>
        <dbReference type="ChEBI" id="CHEBI:59776"/>
    </ligand>
</feature>
<sequence length="337" mass="36188">MTLKVGINGFGRIGRLSLRSIIENGRDDIEVVAINDLGPVETNAHLLRYDTIHGRFPAEVSTGEDTLTVNGHEIKVMAERDPSKLPWGSLGVDIVFECTGIFTSPDKAALHLEGGAKRVLVSAPLSKPVDEKTVVFGVNHDTLTADDKIVSNGSCTTNCLAPVVKVLHEAVGIERGYMTTIHSYTGDQPTLDTMHKDLYRARAAAQNIIPTSTGAAKALGEVLPEMKGRLDGSAVRVPTPNVSMIDLVFVPSKETSVDAVNAAVREAAEGPLKGVLGYTDEKLVSHDFNHDPHSSTFAGAQTQIVDGGLVRVLSWYDNEWGFSTRMADTALAMAKFL</sequence>
<feature type="binding site" evidence="5">
    <location>
        <begin position="213"/>
        <end position="214"/>
    </location>
    <ligand>
        <name>D-glyceraldehyde 3-phosphate</name>
        <dbReference type="ChEBI" id="CHEBI:59776"/>
    </ligand>
</feature>
<feature type="binding site" evidence="6">
    <location>
        <begin position="12"/>
        <end position="13"/>
    </location>
    <ligand>
        <name>NAD(+)</name>
        <dbReference type="ChEBI" id="CHEBI:57540"/>
    </ligand>
</feature>
<evidence type="ECO:0000313" key="11">
    <source>
        <dbReference type="Proteomes" id="UP000563524"/>
    </source>
</evidence>
<dbReference type="GO" id="GO:0051287">
    <property type="term" value="F:NAD binding"/>
    <property type="evidence" value="ECO:0007669"/>
    <property type="project" value="InterPro"/>
</dbReference>
<organism evidence="10 11">
    <name type="scientific">Parvularcula dongshanensis</name>
    <dbReference type="NCBI Taxonomy" id="1173995"/>
    <lineage>
        <taxon>Bacteria</taxon>
        <taxon>Pseudomonadati</taxon>
        <taxon>Pseudomonadota</taxon>
        <taxon>Alphaproteobacteria</taxon>
        <taxon>Parvularculales</taxon>
        <taxon>Parvularculaceae</taxon>
        <taxon>Parvularcula</taxon>
    </lineage>
</organism>
<reference evidence="10 11" key="1">
    <citation type="submission" date="2020-08" db="EMBL/GenBank/DDBJ databases">
        <title>Genomic Encyclopedia of Type Strains, Phase IV (KMG-IV): sequencing the most valuable type-strain genomes for metagenomic binning, comparative biology and taxonomic classification.</title>
        <authorList>
            <person name="Goeker M."/>
        </authorList>
    </citation>
    <scope>NUCLEOTIDE SEQUENCE [LARGE SCALE GENOMIC DNA]</scope>
    <source>
        <strain evidence="10 11">DSM 102850</strain>
    </source>
</reference>
<dbReference type="GO" id="GO:0006006">
    <property type="term" value="P:glucose metabolic process"/>
    <property type="evidence" value="ECO:0007669"/>
    <property type="project" value="InterPro"/>
</dbReference>
<keyword evidence="3 10" id="KW-0560">Oxidoreductase</keyword>
<dbReference type="InterPro" id="IPR036291">
    <property type="entry name" value="NAD(P)-bd_dom_sf"/>
</dbReference>
<dbReference type="Pfam" id="PF00044">
    <property type="entry name" value="Gp_dh_N"/>
    <property type="match status" value="1"/>
</dbReference>
<feature type="binding site" evidence="5">
    <location>
        <begin position="154"/>
        <end position="156"/>
    </location>
    <ligand>
        <name>D-glyceraldehyde 3-phosphate</name>
        <dbReference type="ChEBI" id="CHEBI:59776"/>
    </ligand>
</feature>
<feature type="binding site" evidence="5">
    <location>
        <position position="236"/>
    </location>
    <ligand>
        <name>D-glyceraldehyde 3-phosphate</name>
        <dbReference type="ChEBI" id="CHEBI:59776"/>
    </ligand>
</feature>
<name>A0A840I2F0_9PROT</name>